<dbReference type="EMBL" id="BPLR01016803">
    <property type="protein sequence ID" value="GIY86481.1"/>
    <property type="molecule type" value="Genomic_DNA"/>
</dbReference>
<feature type="compositionally biased region" description="Basic and acidic residues" evidence="1">
    <location>
        <begin position="1"/>
        <end position="10"/>
    </location>
</feature>
<dbReference type="AlphaFoldDB" id="A0AAV4WU84"/>
<keyword evidence="3" id="KW-1185">Reference proteome</keyword>
<comment type="caution">
    <text evidence="2">The sequence shown here is derived from an EMBL/GenBank/DDBJ whole genome shotgun (WGS) entry which is preliminary data.</text>
</comment>
<sequence length="172" mass="18904">MQKPPQETRPRNTTHGSITNFSMAKLEHQTSIEPPELEPKTSGVEFHSGHLAIISSRNNVIFIHSFDVLTLCRSGKGIYQATPSPLQGVEADQSQMEVDPRCYFHSFLTYSLSVVPEKEFVNPPLGRGGGGSITDGSGPSVLNQFIIVCFRIASREQRNSGDAILQLMVSVF</sequence>
<evidence type="ECO:0000313" key="2">
    <source>
        <dbReference type="EMBL" id="GIY86481.1"/>
    </source>
</evidence>
<gene>
    <name evidence="2" type="ORF">CEXT_578641</name>
</gene>
<dbReference type="Proteomes" id="UP001054945">
    <property type="component" value="Unassembled WGS sequence"/>
</dbReference>
<name>A0AAV4WU84_CAEEX</name>
<evidence type="ECO:0000313" key="3">
    <source>
        <dbReference type="Proteomes" id="UP001054945"/>
    </source>
</evidence>
<evidence type="ECO:0000256" key="1">
    <source>
        <dbReference type="SAM" id="MobiDB-lite"/>
    </source>
</evidence>
<reference evidence="2 3" key="1">
    <citation type="submission" date="2021-06" db="EMBL/GenBank/DDBJ databases">
        <title>Caerostris extrusa draft genome.</title>
        <authorList>
            <person name="Kono N."/>
            <person name="Arakawa K."/>
        </authorList>
    </citation>
    <scope>NUCLEOTIDE SEQUENCE [LARGE SCALE GENOMIC DNA]</scope>
</reference>
<protein>
    <submittedName>
        <fullName evidence="2">Uncharacterized protein</fullName>
    </submittedName>
</protein>
<organism evidence="2 3">
    <name type="scientific">Caerostris extrusa</name>
    <name type="common">Bark spider</name>
    <name type="synonym">Caerostris bankana</name>
    <dbReference type="NCBI Taxonomy" id="172846"/>
    <lineage>
        <taxon>Eukaryota</taxon>
        <taxon>Metazoa</taxon>
        <taxon>Ecdysozoa</taxon>
        <taxon>Arthropoda</taxon>
        <taxon>Chelicerata</taxon>
        <taxon>Arachnida</taxon>
        <taxon>Araneae</taxon>
        <taxon>Araneomorphae</taxon>
        <taxon>Entelegynae</taxon>
        <taxon>Araneoidea</taxon>
        <taxon>Araneidae</taxon>
        <taxon>Caerostris</taxon>
    </lineage>
</organism>
<proteinExistence type="predicted"/>
<feature type="compositionally biased region" description="Polar residues" evidence="1">
    <location>
        <begin position="11"/>
        <end position="22"/>
    </location>
</feature>
<accession>A0AAV4WU84</accession>
<feature type="region of interest" description="Disordered" evidence="1">
    <location>
        <begin position="1"/>
        <end position="22"/>
    </location>
</feature>